<accession>A0A069DY11</accession>
<feature type="compositionally biased region" description="Basic residues" evidence="1">
    <location>
        <begin position="197"/>
        <end position="209"/>
    </location>
</feature>
<proteinExistence type="evidence at transcript level"/>
<dbReference type="EMBL" id="GBGD01002635">
    <property type="protein sequence ID" value="JAC86254.1"/>
    <property type="molecule type" value="mRNA"/>
</dbReference>
<dbReference type="Gene3D" id="3.30.70.1820">
    <property type="entry name" value="L1 transposable element, RRM domain"/>
    <property type="match status" value="1"/>
</dbReference>
<name>A0A069DY11_9HEMI</name>
<feature type="region of interest" description="Disordered" evidence="1">
    <location>
        <begin position="184"/>
        <end position="220"/>
    </location>
</feature>
<feature type="non-terminal residue" evidence="2">
    <location>
        <position position="1"/>
    </location>
</feature>
<evidence type="ECO:0000313" key="2">
    <source>
        <dbReference type="EMBL" id="JAC86254.1"/>
    </source>
</evidence>
<evidence type="ECO:0000256" key="1">
    <source>
        <dbReference type="SAM" id="MobiDB-lite"/>
    </source>
</evidence>
<organism evidence="2">
    <name type="scientific">Panstrongylus megistus</name>
    <dbReference type="NCBI Taxonomy" id="65343"/>
    <lineage>
        <taxon>Eukaryota</taxon>
        <taxon>Metazoa</taxon>
        <taxon>Ecdysozoa</taxon>
        <taxon>Arthropoda</taxon>
        <taxon>Hexapoda</taxon>
        <taxon>Insecta</taxon>
        <taxon>Pterygota</taxon>
        <taxon>Neoptera</taxon>
        <taxon>Paraneoptera</taxon>
        <taxon>Hemiptera</taxon>
        <taxon>Heteroptera</taxon>
        <taxon>Panheteroptera</taxon>
        <taxon>Cimicomorpha</taxon>
        <taxon>Reduviidae</taxon>
        <taxon>Triatominae</taxon>
        <taxon>Panstrongylus</taxon>
    </lineage>
</organism>
<dbReference type="AlphaFoldDB" id="A0A069DY11"/>
<protein>
    <submittedName>
        <fullName evidence="2">Putative tx1-3 bf</fullName>
    </submittedName>
</protein>
<sequence>LDETQSEVKYLNESQRRNNLVLFNVKEEQGETISDLLKLVRDIFLTKLEVTLMSTDINNIYRMGKIKGERPILIKLHCLWQKFEILMAAKKLRGSNISISEDFSPEVREDRKQLVPYLLKAREENQLAYIRRNKLVVNGSQYSVENCKKLFKLSGKVECSLVSLNSESISQANKVISNEEVALPNTSSRVKDSPRQVNRRNRGTPRSSKRKAESKTSPPLRKFKSIESFIKRFEQKTEVRVKEVNAVKDKAT</sequence>
<reference evidence="2" key="1">
    <citation type="journal article" date="2015" name="J. Med. Entomol.">
        <title>A Deep Insight Into the Sialotranscriptome of the Chagas Disease Vector, Panstrongylus megistus (Hemiptera: Heteroptera).</title>
        <authorList>
            <person name="Ribeiro J.M."/>
            <person name="Schwarz A."/>
            <person name="Francischetti I.M."/>
        </authorList>
    </citation>
    <scope>NUCLEOTIDE SEQUENCE</scope>
    <source>
        <tissue evidence="2">Salivary glands</tissue>
    </source>
</reference>